<gene>
    <name evidence="5" type="primary">AVEN_55540_1</name>
    <name evidence="5" type="ORF">CEXT_506761</name>
</gene>
<keyword evidence="6" id="KW-1185">Reference proteome</keyword>
<comment type="caution">
    <text evidence="1">Lacks conserved residue(s) required for the propagation of feature annotation.</text>
</comment>
<keyword evidence="3" id="KW-0812">Transmembrane</keyword>
<feature type="transmembrane region" description="Helical" evidence="3">
    <location>
        <begin position="627"/>
        <end position="651"/>
    </location>
</feature>
<protein>
    <recommendedName>
        <fullName evidence="4">EGF-like domain-containing protein</fullName>
    </recommendedName>
</protein>
<evidence type="ECO:0000259" key="4">
    <source>
        <dbReference type="PROSITE" id="PS50026"/>
    </source>
</evidence>
<dbReference type="Gene3D" id="2.10.25.10">
    <property type="entry name" value="Laminin"/>
    <property type="match status" value="1"/>
</dbReference>
<keyword evidence="3" id="KW-1133">Transmembrane helix</keyword>
<evidence type="ECO:0000313" key="6">
    <source>
        <dbReference type="Proteomes" id="UP001054945"/>
    </source>
</evidence>
<feature type="domain" description="EGF-like" evidence="4">
    <location>
        <begin position="587"/>
        <end position="623"/>
    </location>
</feature>
<reference evidence="5 6" key="1">
    <citation type="submission" date="2021-06" db="EMBL/GenBank/DDBJ databases">
        <title>Caerostris extrusa draft genome.</title>
        <authorList>
            <person name="Kono N."/>
            <person name="Arakawa K."/>
        </authorList>
    </citation>
    <scope>NUCLEOTIDE SEQUENCE [LARGE SCALE GENOMIC DNA]</scope>
</reference>
<feature type="compositionally biased region" description="Polar residues" evidence="2">
    <location>
        <begin position="325"/>
        <end position="335"/>
    </location>
</feature>
<dbReference type="PROSITE" id="PS50026">
    <property type="entry name" value="EGF_3"/>
    <property type="match status" value="2"/>
</dbReference>
<dbReference type="PROSITE" id="PS00022">
    <property type="entry name" value="EGF_1"/>
    <property type="match status" value="1"/>
</dbReference>
<keyword evidence="1" id="KW-1015">Disulfide bond</keyword>
<evidence type="ECO:0000256" key="2">
    <source>
        <dbReference type="SAM" id="MobiDB-lite"/>
    </source>
</evidence>
<organism evidence="5 6">
    <name type="scientific">Caerostris extrusa</name>
    <name type="common">Bark spider</name>
    <name type="synonym">Caerostris bankana</name>
    <dbReference type="NCBI Taxonomy" id="172846"/>
    <lineage>
        <taxon>Eukaryota</taxon>
        <taxon>Metazoa</taxon>
        <taxon>Ecdysozoa</taxon>
        <taxon>Arthropoda</taxon>
        <taxon>Chelicerata</taxon>
        <taxon>Arachnida</taxon>
        <taxon>Araneae</taxon>
        <taxon>Araneomorphae</taxon>
        <taxon>Entelegynae</taxon>
        <taxon>Araneoidea</taxon>
        <taxon>Araneidae</taxon>
        <taxon>Caerostris</taxon>
    </lineage>
</organism>
<evidence type="ECO:0000313" key="5">
    <source>
        <dbReference type="EMBL" id="GIY66909.1"/>
    </source>
</evidence>
<feature type="region of interest" description="Disordered" evidence="2">
    <location>
        <begin position="243"/>
        <end position="336"/>
    </location>
</feature>
<keyword evidence="3" id="KW-0472">Membrane</keyword>
<proteinExistence type="predicted"/>
<feature type="disulfide bond" evidence="1">
    <location>
        <begin position="613"/>
        <end position="622"/>
    </location>
</feature>
<dbReference type="AlphaFoldDB" id="A0AAV4VA65"/>
<feature type="compositionally biased region" description="Basic and acidic residues" evidence="2">
    <location>
        <begin position="301"/>
        <end position="314"/>
    </location>
</feature>
<feature type="compositionally biased region" description="Basic and acidic residues" evidence="2">
    <location>
        <begin position="261"/>
        <end position="270"/>
    </location>
</feature>
<evidence type="ECO:0000256" key="3">
    <source>
        <dbReference type="SAM" id="Phobius"/>
    </source>
</evidence>
<accession>A0AAV4VA65</accession>
<dbReference type="EMBL" id="BPLR01014171">
    <property type="protein sequence ID" value="GIY66909.1"/>
    <property type="molecule type" value="Genomic_DNA"/>
</dbReference>
<name>A0AAV4VA65_CAEEX</name>
<keyword evidence="1" id="KW-0245">EGF-like domain</keyword>
<feature type="domain" description="EGF-like" evidence="4">
    <location>
        <begin position="538"/>
        <end position="578"/>
    </location>
</feature>
<sequence>MSKSDEDIIKVFEEQEHLSENEHVVQEKNAEIRLVSEDQTSSVDTAGDGNDEELNRRFIGLPNFFGSGDGRQLIEEPDHGNCSDVALPPFPVYDDGSDAVSNFTETPLLVDPLTSEIISNVSIYEKGRHDLEEYYYNEFTLTQSDNIEDFSEMKSTLASKMDPNYDFYEEHEDSDVKIRFKETMEHTESISENFSSEISESSATTRAETIIPEERSFIGNLFLGSGAGGLFDDNSEINLVEEVEKTTLSPKETLPSPVSPDSRRQSRLDDLNFEVRPVEQTDNPVQTQDVSDVFNDTPPSSKDETLTPSRKEITDDGNEPGQIFEQASSEQTSISETRKPFKIVQETTVTDGIFSTLSSTPFDFDGRPKTTASVIRYCRSAKECDSRLNERCVTLEGQGVCECGRAFIRHPRTRVCEAPIVLRTSMRLPSEVFHRDLKDRSSHRFKKLRKDAIATMWVLLQEDPTLYSSVASVDVAGFEKGSLVVHWELVLAANENESISEVVQLVDEDIKEAFKDEELLKKAPLNVENAMLLSVSNDINPCEKKELNYCNKDAECIRDDSRGFKCQCKEGYLDYSRNRMYLGEICVATCPKDYCGDNGYCELRGNGQKQCLCNGWYFGEKCEISGILVISGFAALNVVIIIVVLGAVCLAEDGDEQGFMETIRSISTPLHPNPSIQIISPSFGSSLSYDYDSTFDRTPSVAVSMEPPKYDSVP</sequence>
<evidence type="ECO:0000256" key="1">
    <source>
        <dbReference type="PROSITE-ProRule" id="PRU00076"/>
    </source>
</evidence>
<feature type="compositionally biased region" description="Polar residues" evidence="2">
    <location>
        <begin position="280"/>
        <end position="290"/>
    </location>
</feature>
<comment type="caution">
    <text evidence="5">The sequence shown here is derived from an EMBL/GenBank/DDBJ whole genome shotgun (WGS) entry which is preliminary data.</text>
</comment>
<dbReference type="InterPro" id="IPR000742">
    <property type="entry name" value="EGF"/>
</dbReference>
<dbReference type="Proteomes" id="UP001054945">
    <property type="component" value="Unassembled WGS sequence"/>
</dbReference>